<dbReference type="Pfam" id="PF00204">
    <property type="entry name" value="DNA_gyraseB"/>
    <property type="match status" value="1"/>
</dbReference>
<dbReference type="InterPro" id="IPR013506">
    <property type="entry name" value="Topo_IIA_bsu_dom2"/>
</dbReference>
<dbReference type="Pfam" id="PF00986">
    <property type="entry name" value="DNA_gyraseB_C"/>
    <property type="match status" value="1"/>
</dbReference>
<comment type="subcellular location">
    <subcellularLocation>
        <location evidence="10">Cytoplasm</location>
    </subcellularLocation>
</comment>
<dbReference type="EMBL" id="CP128399">
    <property type="protein sequence ID" value="WJW67953.1"/>
    <property type="molecule type" value="Genomic_DNA"/>
</dbReference>
<dbReference type="GO" id="GO:0006261">
    <property type="term" value="P:DNA-templated DNA replication"/>
    <property type="evidence" value="ECO:0007669"/>
    <property type="project" value="UniProtKB-UniRule"/>
</dbReference>
<protein>
    <recommendedName>
        <fullName evidence="10">DNA gyrase subunit B</fullName>
        <ecNumber evidence="10">5.6.2.2</ecNumber>
    </recommendedName>
</protein>
<dbReference type="FunFam" id="3.30.565.10:FF:000002">
    <property type="entry name" value="DNA gyrase subunit B"/>
    <property type="match status" value="1"/>
</dbReference>
<keyword evidence="9 10" id="KW-0413">Isomerase</keyword>
<keyword evidence="4 10" id="KW-0547">Nucleotide-binding</keyword>
<dbReference type="InterPro" id="IPR013760">
    <property type="entry name" value="Topo_IIA-like_dom_sf"/>
</dbReference>
<dbReference type="InterPro" id="IPR011557">
    <property type="entry name" value="GyrB"/>
</dbReference>
<dbReference type="PANTHER" id="PTHR45866">
    <property type="entry name" value="DNA GYRASE/TOPOISOMERASE SUBUNIT B"/>
    <property type="match status" value="1"/>
</dbReference>
<dbReference type="SUPFAM" id="SSF56719">
    <property type="entry name" value="Type II DNA topoisomerase"/>
    <property type="match status" value="1"/>
</dbReference>
<dbReference type="FunFam" id="3.30.230.10:FF:000005">
    <property type="entry name" value="DNA gyrase subunit B"/>
    <property type="match status" value="1"/>
</dbReference>
<dbReference type="GO" id="GO:0005524">
    <property type="term" value="F:ATP binding"/>
    <property type="evidence" value="ECO:0007669"/>
    <property type="project" value="UniProtKB-UniRule"/>
</dbReference>
<keyword evidence="10" id="KW-0963">Cytoplasm</keyword>
<evidence type="ECO:0000256" key="10">
    <source>
        <dbReference type="HAMAP-Rule" id="MF_01898"/>
    </source>
</evidence>
<evidence type="ECO:0000313" key="14">
    <source>
        <dbReference type="Proteomes" id="UP000521676"/>
    </source>
</evidence>
<feature type="domain" description="Toprim" evidence="11">
    <location>
        <begin position="420"/>
        <end position="534"/>
    </location>
</feature>
<dbReference type="NCBIfam" id="NF004189">
    <property type="entry name" value="PRK05644.1"/>
    <property type="match status" value="1"/>
</dbReference>
<dbReference type="Proteomes" id="UP001431572">
    <property type="component" value="Chromosome 1"/>
</dbReference>
<evidence type="ECO:0000256" key="1">
    <source>
        <dbReference type="ARBA" id="ARBA00000185"/>
    </source>
</evidence>
<keyword evidence="8" id="KW-0238">DNA-binding</keyword>
<dbReference type="PROSITE" id="PS00177">
    <property type="entry name" value="TOPOISOMERASE_II"/>
    <property type="match status" value="1"/>
</dbReference>
<dbReference type="CDD" id="cd03366">
    <property type="entry name" value="TOPRIM_TopoIIA_GyrB"/>
    <property type="match status" value="1"/>
</dbReference>
<evidence type="ECO:0000259" key="11">
    <source>
        <dbReference type="PROSITE" id="PS50880"/>
    </source>
</evidence>
<dbReference type="PRINTS" id="PR00418">
    <property type="entry name" value="TPI2FAMILY"/>
</dbReference>
<dbReference type="InterPro" id="IPR036890">
    <property type="entry name" value="HATPase_C_sf"/>
</dbReference>
<dbReference type="InterPro" id="IPR006171">
    <property type="entry name" value="TOPRIM_dom"/>
</dbReference>
<dbReference type="InterPro" id="IPR013759">
    <property type="entry name" value="Topo_IIA_B_C"/>
</dbReference>
<dbReference type="PRINTS" id="PR01159">
    <property type="entry name" value="DNAGYRASEB"/>
</dbReference>
<reference evidence="12 14" key="1">
    <citation type="submission" date="2020-06" db="EMBL/GenBank/DDBJ databases">
        <title>Anoxygenic phototrophic Chloroflexota member uses a Type I reaction center.</title>
        <authorList>
            <person name="Tsuji J.M."/>
            <person name="Shaw N.A."/>
            <person name="Nagashima S."/>
            <person name="Venkiteswaran J."/>
            <person name="Schiff S.L."/>
            <person name="Hanada S."/>
            <person name="Tank M."/>
            <person name="Neufeld J.D."/>
        </authorList>
    </citation>
    <scope>NUCLEOTIDE SEQUENCE [LARGE SCALE GENOMIC DNA]</scope>
    <source>
        <strain evidence="12">L227-S17</strain>
    </source>
</reference>
<evidence type="ECO:0000313" key="12">
    <source>
        <dbReference type="EMBL" id="NWJ45513.1"/>
    </source>
</evidence>
<dbReference type="Pfam" id="PF02518">
    <property type="entry name" value="HATPase_c"/>
    <property type="match status" value="1"/>
</dbReference>
<evidence type="ECO:0000313" key="13">
    <source>
        <dbReference type="EMBL" id="WJW67953.1"/>
    </source>
</evidence>
<evidence type="ECO:0000256" key="5">
    <source>
        <dbReference type="ARBA" id="ARBA00022840"/>
    </source>
</evidence>
<feature type="site" description="Interaction with DNA" evidence="10">
    <location>
        <position position="454"/>
    </location>
</feature>
<dbReference type="InterPro" id="IPR002288">
    <property type="entry name" value="DNA_gyrase_B_C"/>
</dbReference>
<dbReference type="PANTHER" id="PTHR45866:SF1">
    <property type="entry name" value="DNA GYRASE SUBUNIT B, MITOCHONDRIAL"/>
    <property type="match status" value="1"/>
</dbReference>
<dbReference type="GO" id="GO:0034335">
    <property type="term" value="F:DNA negative supercoiling activity"/>
    <property type="evidence" value="ECO:0007669"/>
    <property type="project" value="UniProtKB-ARBA"/>
</dbReference>
<evidence type="ECO:0000256" key="4">
    <source>
        <dbReference type="ARBA" id="ARBA00022741"/>
    </source>
</evidence>
<evidence type="ECO:0000256" key="7">
    <source>
        <dbReference type="ARBA" id="ARBA00023029"/>
    </source>
</evidence>
<accession>A0A8T7LX20</accession>
<keyword evidence="3 10" id="KW-0479">Metal-binding</keyword>
<dbReference type="HAMAP" id="MF_01898">
    <property type="entry name" value="GyrB"/>
    <property type="match status" value="1"/>
</dbReference>
<dbReference type="FunFam" id="3.40.50.670:FF:000002">
    <property type="entry name" value="DNA gyrase subunit B"/>
    <property type="match status" value="1"/>
</dbReference>
<dbReference type="PROSITE" id="PS50880">
    <property type="entry name" value="TOPRIM"/>
    <property type="match status" value="1"/>
</dbReference>
<dbReference type="Gene3D" id="3.40.50.670">
    <property type="match status" value="1"/>
</dbReference>
<comment type="subunit">
    <text evidence="10">Heterotetramer, composed of two GyrA and two GyrB chains. In the heterotetramer, GyrA contains the active site tyrosine that forms a transient covalent intermediate with DNA, while GyrB binds cofactors and catalyzes ATP hydrolysis.</text>
</comment>
<dbReference type="InterPro" id="IPR034160">
    <property type="entry name" value="TOPRIM_GyrB"/>
</dbReference>
<dbReference type="GO" id="GO:0006265">
    <property type="term" value="P:DNA topological change"/>
    <property type="evidence" value="ECO:0007669"/>
    <property type="project" value="UniProtKB-UniRule"/>
</dbReference>
<dbReference type="SMART" id="SM00433">
    <property type="entry name" value="TOP2c"/>
    <property type="match status" value="1"/>
</dbReference>
<dbReference type="GO" id="GO:0003677">
    <property type="term" value="F:DNA binding"/>
    <property type="evidence" value="ECO:0007669"/>
    <property type="project" value="UniProtKB-KW"/>
</dbReference>
<dbReference type="GO" id="GO:0046872">
    <property type="term" value="F:metal ion binding"/>
    <property type="evidence" value="ECO:0007669"/>
    <property type="project" value="UniProtKB-KW"/>
</dbReference>
<dbReference type="InterPro" id="IPR003594">
    <property type="entry name" value="HATPase_dom"/>
</dbReference>
<dbReference type="SMART" id="SM00387">
    <property type="entry name" value="HATPase_c"/>
    <property type="match status" value="1"/>
</dbReference>
<dbReference type="InterPro" id="IPR000565">
    <property type="entry name" value="Topo_IIA_B"/>
</dbReference>
<evidence type="ECO:0000256" key="9">
    <source>
        <dbReference type="ARBA" id="ARBA00023235"/>
    </source>
</evidence>
<keyword evidence="6 10" id="KW-0460">Magnesium</keyword>
<feature type="site" description="Interaction with DNA" evidence="10">
    <location>
        <position position="451"/>
    </location>
</feature>
<comment type="cofactor">
    <cofactor evidence="10">
        <name>Mg(2+)</name>
        <dbReference type="ChEBI" id="CHEBI:18420"/>
    </cofactor>
    <cofactor evidence="10">
        <name>Mn(2+)</name>
        <dbReference type="ChEBI" id="CHEBI:29035"/>
    </cofactor>
    <cofactor evidence="10">
        <name>Ca(2+)</name>
        <dbReference type="ChEBI" id="CHEBI:29108"/>
    </cofactor>
    <text evidence="10">Binds two Mg(2+) per subunit. The magnesium ions form salt bridges with both the protein and the DNA. Can also accept other divalent metal cations, such as Mn(2+) or Ca(2+).</text>
</comment>
<organism evidence="12 14">
    <name type="scientific">Candidatus Chlorohelix allophototropha</name>
    <dbReference type="NCBI Taxonomy" id="3003348"/>
    <lineage>
        <taxon>Bacteria</taxon>
        <taxon>Bacillati</taxon>
        <taxon>Chloroflexota</taxon>
        <taxon>Chloroflexia</taxon>
        <taxon>Candidatus Chloroheliales</taxon>
        <taxon>Candidatus Chloroheliaceae</taxon>
        <taxon>Candidatus Chlorohelix</taxon>
    </lineage>
</organism>
<dbReference type="Proteomes" id="UP000521676">
    <property type="component" value="Unassembled WGS sequence"/>
</dbReference>
<feature type="binding site" evidence="10">
    <location>
        <position position="426"/>
    </location>
    <ligand>
        <name>Mg(2+)</name>
        <dbReference type="ChEBI" id="CHEBI:18420"/>
        <label>1</label>
        <note>catalytic</note>
    </ligand>
</feature>
<keyword evidence="15" id="KW-1185">Reference proteome</keyword>
<dbReference type="InterPro" id="IPR014721">
    <property type="entry name" value="Ribsml_uS5_D2-typ_fold_subgr"/>
</dbReference>
<proteinExistence type="inferred from homology"/>
<dbReference type="InterPro" id="IPR018522">
    <property type="entry name" value="TopoIIA_CS"/>
</dbReference>
<dbReference type="Gene3D" id="3.30.230.10">
    <property type="match status" value="1"/>
</dbReference>
<evidence type="ECO:0000256" key="8">
    <source>
        <dbReference type="ARBA" id="ARBA00023125"/>
    </source>
</evidence>
<feature type="binding site" evidence="10">
    <location>
        <position position="499"/>
    </location>
    <ligand>
        <name>Mg(2+)</name>
        <dbReference type="ChEBI" id="CHEBI:18420"/>
        <label>1</label>
        <note>catalytic</note>
    </ligand>
</feature>
<comment type="catalytic activity">
    <reaction evidence="1 10">
        <text>ATP-dependent breakage, passage and rejoining of double-stranded DNA.</text>
        <dbReference type="EC" id="5.6.2.2"/>
    </reaction>
</comment>
<dbReference type="InterPro" id="IPR001241">
    <property type="entry name" value="Topo_IIA"/>
</dbReference>
<dbReference type="Pfam" id="PF01751">
    <property type="entry name" value="Toprim"/>
    <property type="match status" value="1"/>
</dbReference>
<keyword evidence="5 10" id="KW-0067">ATP-binding</keyword>
<comment type="function">
    <text evidence="10">A type II topoisomerase that negatively supercoils closed circular double-stranded (ds) DNA in an ATP-dependent manner to modulate DNA topology and maintain chromosomes in an underwound state. Negative supercoiling favors strand separation, and DNA replication, transcription, recombination and repair, all of which involve strand separation. Also able to catalyze the interconversion of other topological isomers of dsDNA rings, including catenanes and knotted rings. Type II topoisomerases break and join 2 DNA strands simultaneously in an ATP-dependent manner.</text>
</comment>
<name>A0A8T7LX20_9CHLR</name>
<dbReference type="CDD" id="cd00822">
    <property type="entry name" value="TopoII_Trans_DNA_gyrase"/>
    <property type="match status" value="1"/>
</dbReference>
<dbReference type="SUPFAM" id="SSF55874">
    <property type="entry name" value="ATPase domain of HSP90 chaperone/DNA topoisomerase II/histidine kinase"/>
    <property type="match status" value="1"/>
</dbReference>
<feature type="binding site" evidence="10">
    <location>
        <position position="501"/>
    </location>
    <ligand>
        <name>Mg(2+)</name>
        <dbReference type="ChEBI" id="CHEBI:18420"/>
        <label>2</label>
    </ligand>
</feature>
<evidence type="ECO:0000313" key="15">
    <source>
        <dbReference type="Proteomes" id="UP001431572"/>
    </source>
</evidence>
<dbReference type="NCBIfam" id="TIGR01059">
    <property type="entry name" value="gyrB"/>
    <property type="match status" value="1"/>
</dbReference>
<dbReference type="SUPFAM" id="SSF54211">
    <property type="entry name" value="Ribosomal protein S5 domain 2-like"/>
    <property type="match status" value="1"/>
</dbReference>
<gene>
    <name evidence="10 12" type="primary">gyrB</name>
    <name evidence="12" type="ORF">HXX08_06515</name>
    <name evidence="13" type="ORF">OZ401_000651</name>
</gene>
<evidence type="ECO:0000256" key="3">
    <source>
        <dbReference type="ARBA" id="ARBA00022723"/>
    </source>
</evidence>
<dbReference type="GO" id="GO:0005694">
    <property type="term" value="C:chromosome"/>
    <property type="evidence" value="ECO:0007669"/>
    <property type="project" value="InterPro"/>
</dbReference>
<keyword evidence="7 10" id="KW-0799">Topoisomerase</keyword>
<dbReference type="InterPro" id="IPR020568">
    <property type="entry name" value="Ribosomal_Su5_D2-typ_SF"/>
</dbReference>
<dbReference type="EC" id="5.6.2.2" evidence="10"/>
<evidence type="ECO:0000256" key="2">
    <source>
        <dbReference type="ARBA" id="ARBA00010708"/>
    </source>
</evidence>
<dbReference type="Gene3D" id="3.30.565.10">
    <property type="entry name" value="Histidine kinase-like ATPase, C-terminal domain"/>
    <property type="match status" value="1"/>
</dbReference>
<dbReference type="EMBL" id="JACATZ010000001">
    <property type="protein sequence ID" value="NWJ45513.1"/>
    <property type="molecule type" value="Genomic_DNA"/>
</dbReference>
<comment type="miscellaneous">
    <text evidence="10">Few gyrases are as efficient as E.coli at forming negative supercoils. Not all organisms have 2 type II topoisomerases; in organisms with a single type II topoisomerase this enzyme also has to decatenate newly replicated chromosomes.</text>
</comment>
<dbReference type="CDD" id="cd16928">
    <property type="entry name" value="HATPase_GyrB-like"/>
    <property type="match status" value="1"/>
</dbReference>
<evidence type="ECO:0000256" key="6">
    <source>
        <dbReference type="ARBA" id="ARBA00022842"/>
    </source>
</evidence>
<reference evidence="13" key="2">
    <citation type="journal article" date="2024" name="Nature">
        <title>Anoxygenic phototroph of the Chloroflexota uses a type I reaction centre.</title>
        <authorList>
            <person name="Tsuji J.M."/>
            <person name="Shaw N.A."/>
            <person name="Nagashima S."/>
            <person name="Venkiteswaran J.J."/>
            <person name="Schiff S.L."/>
            <person name="Watanabe T."/>
            <person name="Fukui M."/>
            <person name="Hanada S."/>
            <person name="Tank M."/>
            <person name="Neufeld J.D."/>
        </authorList>
    </citation>
    <scope>NUCLEOTIDE SEQUENCE</scope>
    <source>
        <strain evidence="13">L227-S17</strain>
    </source>
</reference>
<dbReference type="RefSeq" id="WP_341469845.1">
    <property type="nucleotide sequence ID" value="NZ_CP128399.1"/>
</dbReference>
<dbReference type="NCBIfam" id="NF011501">
    <property type="entry name" value="PRK14939.1"/>
    <property type="match status" value="1"/>
</dbReference>
<feature type="binding site" evidence="10">
    <location>
        <position position="499"/>
    </location>
    <ligand>
        <name>Mg(2+)</name>
        <dbReference type="ChEBI" id="CHEBI:18420"/>
        <label>2</label>
    </ligand>
</feature>
<comment type="similarity">
    <text evidence="2 10">Belongs to the type II topoisomerase GyrB family.</text>
</comment>
<sequence>MEEIQNYSAQSIKVMDDIEHVRARPSMYIGSPDLYGLHHLVYEIFDNSVDEAMNGGADFIEVFIHTDNKVTVNDNGRGIPTDMHPGEGRPAMEVVMTKLRAGGKFGDGGYKVSGGLHGVGASVVNALSTWMRVEVRREGKLYYQEYEQGRIAFDMKVTDDPTNGCGTTVIFKADDSIFTEGTVYNYETLAQRFRETAFLTKALKIRIVDERSDQEQTFYFEGGIVSFVRQLNRKRGVIQQRAFYVDKTVDNTKVEVAMQYNDGYNESVFAFANNINNVDGGTHLTGFRTALTRTINNYARKSGGLKEKDDNFTGDDIRQGLCAIVSVKLTNPQFQSQTKVKLSNAEVKTIVEAVVGEALEEWLEQNPADAKRIIDKCLLAQRVREAQSKIKENIVRKGAFDGLSLPGKLADCSEKDATRSELYIVEGDSAGGTAKQGRDRRFQAILPLRGKILNVERAALDRMLSSDTIRSLITALGTGIGDQFELARLRYHRIIIMTDADVDGAHIRTLLLTFFFRNMEEIISNGHLYIAQPPLYRLAHNKQVVYAYNDAEKDLAMKRFSSDKVNIQRYKGLGEMNSEQLWDTTMDPRNRTLLQVTIDDAAGADEVFQMLMGDEVPPRKSFITTHAKYVKNLDI</sequence>
<dbReference type="AlphaFoldDB" id="A0A8T7LX20"/>
<dbReference type="GO" id="GO:0005737">
    <property type="term" value="C:cytoplasm"/>
    <property type="evidence" value="ECO:0007669"/>
    <property type="project" value="UniProtKB-SubCell"/>
</dbReference>